<dbReference type="Proteomes" id="UP000324222">
    <property type="component" value="Unassembled WGS sequence"/>
</dbReference>
<dbReference type="InterPro" id="IPR043504">
    <property type="entry name" value="Peptidase_S1_PA_chymotrypsin"/>
</dbReference>
<comment type="caution">
    <text evidence="3">The sequence shown here is derived from an EMBL/GenBank/DDBJ whole genome shotgun (WGS) entry which is preliminary data.</text>
</comment>
<feature type="domain" description="Peptidase S1" evidence="2">
    <location>
        <begin position="149"/>
        <end position="297"/>
    </location>
</feature>
<keyword evidence="1" id="KW-1015">Disulfide bond</keyword>
<sequence length="297" mass="32581">MPLYAVFFGSSACTYQGKTGTCYGTVECLALAGTFGNFCRGLSGLCCLFHRSCGMRTSQKSAYFQNENYPQSARVEKNCEMRVVKRSDEFCALRVIMKEADFPKPSRAGFCNDASYVVTGTRSSAIAPKCGDLTGQTYMGQRFRPPTRITFGRLAGIREIPWQVAMVVDGKFHCGGVLIGEQWILTAAHCVVRYKDTPHKLELTLGDWDLKTDKDGKSLNVTAQRVIVHPSYSRATLQNDVAGDSGGPSVLEHPPGSGRYVLVGIVSFGSGSCVDPQLPGVYTRVSYFRQWISDNMV</sequence>
<accession>A0A5B7DT82</accession>
<gene>
    <name evidence="3" type="primary">Proc</name>
    <name evidence="3" type="ORF">E2C01_017718</name>
</gene>
<dbReference type="OrthoDB" id="6377254at2759"/>
<dbReference type="CDD" id="cd00190">
    <property type="entry name" value="Tryp_SPc"/>
    <property type="match status" value="1"/>
</dbReference>
<dbReference type="PANTHER" id="PTHR24252:SF7">
    <property type="entry name" value="HYALIN"/>
    <property type="match status" value="1"/>
</dbReference>
<proteinExistence type="predicted"/>
<dbReference type="FunFam" id="2.40.10.10:FF:000068">
    <property type="entry name" value="transmembrane protease serine 2"/>
    <property type="match status" value="1"/>
</dbReference>
<protein>
    <submittedName>
        <fullName evidence="3">Vitamin K-dependent protein C</fullName>
    </submittedName>
</protein>
<dbReference type="InterPro" id="IPR018114">
    <property type="entry name" value="TRYPSIN_HIS"/>
</dbReference>
<organism evidence="3 4">
    <name type="scientific">Portunus trituberculatus</name>
    <name type="common">Swimming crab</name>
    <name type="synonym">Neptunus trituberculatus</name>
    <dbReference type="NCBI Taxonomy" id="210409"/>
    <lineage>
        <taxon>Eukaryota</taxon>
        <taxon>Metazoa</taxon>
        <taxon>Ecdysozoa</taxon>
        <taxon>Arthropoda</taxon>
        <taxon>Crustacea</taxon>
        <taxon>Multicrustacea</taxon>
        <taxon>Malacostraca</taxon>
        <taxon>Eumalacostraca</taxon>
        <taxon>Eucarida</taxon>
        <taxon>Decapoda</taxon>
        <taxon>Pleocyemata</taxon>
        <taxon>Brachyura</taxon>
        <taxon>Eubrachyura</taxon>
        <taxon>Portunoidea</taxon>
        <taxon>Portunidae</taxon>
        <taxon>Portuninae</taxon>
        <taxon>Portunus</taxon>
    </lineage>
</organism>
<dbReference type="InterPro" id="IPR001254">
    <property type="entry name" value="Trypsin_dom"/>
</dbReference>
<dbReference type="PROSITE" id="PS00134">
    <property type="entry name" value="TRYPSIN_HIS"/>
    <property type="match status" value="1"/>
</dbReference>
<dbReference type="AlphaFoldDB" id="A0A5B7DT82"/>
<dbReference type="PROSITE" id="PS50240">
    <property type="entry name" value="TRYPSIN_DOM"/>
    <property type="match status" value="1"/>
</dbReference>
<dbReference type="PANTHER" id="PTHR24252">
    <property type="entry name" value="ACROSIN-RELATED"/>
    <property type="match status" value="1"/>
</dbReference>
<dbReference type="EMBL" id="VSRR010001353">
    <property type="protein sequence ID" value="MPC24630.1"/>
    <property type="molecule type" value="Genomic_DNA"/>
</dbReference>
<evidence type="ECO:0000259" key="2">
    <source>
        <dbReference type="PROSITE" id="PS50240"/>
    </source>
</evidence>
<dbReference type="GO" id="GO:0004252">
    <property type="term" value="F:serine-type endopeptidase activity"/>
    <property type="evidence" value="ECO:0007669"/>
    <property type="project" value="InterPro"/>
</dbReference>
<evidence type="ECO:0000313" key="3">
    <source>
        <dbReference type="EMBL" id="MPC24630.1"/>
    </source>
</evidence>
<dbReference type="SMART" id="SM00020">
    <property type="entry name" value="Tryp_SPc"/>
    <property type="match status" value="1"/>
</dbReference>
<dbReference type="SUPFAM" id="SSF50494">
    <property type="entry name" value="Trypsin-like serine proteases"/>
    <property type="match status" value="1"/>
</dbReference>
<reference evidence="3 4" key="1">
    <citation type="submission" date="2019-05" db="EMBL/GenBank/DDBJ databases">
        <title>Another draft genome of Portunus trituberculatus and its Hox gene families provides insights of decapod evolution.</title>
        <authorList>
            <person name="Jeong J.-H."/>
            <person name="Song I."/>
            <person name="Kim S."/>
            <person name="Choi T."/>
            <person name="Kim D."/>
            <person name="Ryu S."/>
            <person name="Kim W."/>
        </authorList>
    </citation>
    <scope>NUCLEOTIDE SEQUENCE [LARGE SCALE GENOMIC DNA]</scope>
    <source>
        <tissue evidence="3">Muscle</tissue>
    </source>
</reference>
<dbReference type="Pfam" id="PF00089">
    <property type="entry name" value="Trypsin"/>
    <property type="match status" value="1"/>
</dbReference>
<dbReference type="GO" id="GO:0006508">
    <property type="term" value="P:proteolysis"/>
    <property type="evidence" value="ECO:0007669"/>
    <property type="project" value="InterPro"/>
</dbReference>
<evidence type="ECO:0000256" key="1">
    <source>
        <dbReference type="ARBA" id="ARBA00023157"/>
    </source>
</evidence>
<keyword evidence="4" id="KW-1185">Reference proteome</keyword>
<dbReference type="InterPro" id="IPR009003">
    <property type="entry name" value="Peptidase_S1_PA"/>
</dbReference>
<evidence type="ECO:0000313" key="4">
    <source>
        <dbReference type="Proteomes" id="UP000324222"/>
    </source>
</evidence>
<name>A0A5B7DT82_PORTR</name>
<dbReference type="Gene3D" id="2.40.10.10">
    <property type="entry name" value="Trypsin-like serine proteases"/>
    <property type="match status" value="2"/>
</dbReference>